<dbReference type="Pfam" id="PF13560">
    <property type="entry name" value="HTH_31"/>
    <property type="match status" value="1"/>
</dbReference>
<gene>
    <name evidence="2" type="ORF">F4553_002967</name>
</gene>
<proteinExistence type="predicted"/>
<reference evidence="2 3" key="1">
    <citation type="submission" date="2020-08" db="EMBL/GenBank/DDBJ databases">
        <title>Sequencing the genomes of 1000 actinobacteria strains.</title>
        <authorList>
            <person name="Klenk H.-P."/>
        </authorList>
    </citation>
    <scope>NUCLEOTIDE SEQUENCE [LARGE SCALE GENOMIC DNA]</scope>
    <source>
        <strain evidence="2 3">DSM 45362</strain>
    </source>
</reference>
<dbReference type="SUPFAM" id="SSF47413">
    <property type="entry name" value="lambda repressor-like DNA-binding domains"/>
    <property type="match status" value="1"/>
</dbReference>
<accession>A0A841BQD1</accession>
<comment type="caution">
    <text evidence="2">The sequence shown here is derived from an EMBL/GenBank/DDBJ whole genome shotgun (WGS) entry which is preliminary data.</text>
</comment>
<dbReference type="CDD" id="cd00093">
    <property type="entry name" value="HTH_XRE"/>
    <property type="match status" value="1"/>
</dbReference>
<dbReference type="RefSeq" id="WP_221469893.1">
    <property type="nucleotide sequence ID" value="NZ_JACHMN010000002.1"/>
</dbReference>
<dbReference type="InterPro" id="IPR001387">
    <property type="entry name" value="Cro/C1-type_HTH"/>
</dbReference>
<evidence type="ECO:0000313" key="2">
    <source>
        <dbReference type="EMBL" id="MBB5869588.1"/>
    </source>
</evidence>
<dbReference type="PROSITE" id="PS50943">
    <property type="entry name" value="HTH_CROC1"/>
    <property type="match status" value="1"/>
</dbReference>
<name>A0A841BQD1_9ACTN</name>
<sequence length="90" mass="9904">MGQPREAQPPLHDRASRVAALAIAVRARREELGLRQDQLAELAECSARFVHSMENAKETMRLDKMLDVLEVLGFTLELQPGPGGLIVGEV</sequence>
<dbReference type="GO" id="GO:0003677">
    <property type="term" value="F:DNA binding"/>
    <property type="evidence" value="ECO:0007669"/>
    <property type="project" value="InterPro"/>
</dbReference>
<feature type="domain" description="HTH cro/C1-type" evidence="1">
    <location>
        <begin position="25"/>
        <end position="79"/>
    </location>
</feature>
<keyword evidence="3" id="KW-1185">Reference proteome</keyword>
<protein>
    <submittedName>
        <fullName evidence="2">Y4mF family transcriptional regulator</fullName>
    </submittedName>
</protein>
<organism evidence="2 3">
    <name type="scientific">Allocatelliglobosispora scoriae</name>
    <dbReference type="NCBI Taxonomy" id="643052"/>
    <lineage>
        <taxon>Bacteria</taxon>
        <taxon>Bacillati</taxon>
        <taxon>Actinomycetota</taxon>
        <taxon>Actinomycetes</taxon>
        <taxon>Micromonosporales</taxon>
        <taxon>Micromonosporaceae</taxon>
        <taxon>Allocatelliglobosispora</taxon>
    </lineage>
</organism>
<dbReference type="Proteomes" id="UP000587527">
    <property type="component" value="Unassembled WGS sequence"/>
</dbReference>
<evidence type="ECO:0000313" key="3">
    <source>
        <dbReference type="Proteomes" id="UP000587527"/>
    </source>
</evidence>
<dbReference type="AlphaFoldDB" id="A0A841BQD1"/>
<dbReference type="SMART" id="SM00530">
    <property type="entry name" value="HTH_XRE"/>
    <property type="match status" value="1"/>
</dbReference>
<dbReference type="InterPro" id="IPR010982">
    <property type="entry name" value="Lambda_DNA-bd_dom_sf"/>
</dbReference>
<dbReference type="Gene3D" id="1.10.260.40">
    <property type="entry name" value="lambda repressor-like DNA-binding domains"/>
    <property type="match status" value="1"/>
</dbReference>
<evidence type="ECO:0000259" key="1">
    <source>
        <dbReference type="PROSITE" id="PS50943"/>
    </source>
</evidence>
<dbReference type="EMBL" id="JACHMN010000002">
    <property type="protein sequence ID" value="MBB5869588.1"/>
    <property type="molecule type" value="Genomic_DNA"/>
</dbReference>